<keyword evidence="3 4" id="KW-0732">Signal</keyword>
<dbReference type="Gene3D" id="3.40.190.10">
    <property type="entry name" value="Periplasmic binding protein-like II"/>
    <property type="match status" value="1"/>
</dbReference>
<evidence type="ECO:0000313" key="5">
    <source>
        <dbReference type="EMBL" id="EXG81610.1"/>
    </source>
</evidence>
<dbReference type="GO" id="GO:0055052">
    <property type="term" value="C:ATP-binding cassette (ABC) transporter complex, substrate-binding subunit-containing"/>
    <property type="evidence" value="ECO:0007669"/>
    <property type="project" value="TreeGrafter"/>
</dbReference>
<dbReference type="PANTHER" id="PTHR30061:SF50">
    <property type="entry name" value="MALTOSE_MALTODEXTRIN-BINDING PERIPLASMIC PROTEIN"/>
    <property type="match status" value="1"/>
</dbReference>
<dbReference type="Proteomes" id="UP000021053">
    <property type="component" value="Unassembled WGS sequence"/>
</dbReference>
<dbReference type="GO" id="GO:0015768">
    <property type="term" value="P:maltose transport"/>
    <property type="evidence" value="ECO:0007669"/>
    <property type="project" value="TreeGrafter"/>
</dbReference>
<evidence type="ECO:0000256" key="4">
    <source>
        <dbReference type="SAM" id="SignalP"/>
    </source>
</evidence>
<dbReference type="OrthoDB" id="7918484at2"/>
<dbReference type="PATRIC" id="fig|927661.3.peg.2690"/>
<proteinExistence type="inferred from homology"/>
<dbReference type="GO" id="GO:1901982">
    <property type="term" value="F:maltose binding"/>
    <property type="evidence" value="ECO:0007669"/>
    <property type="project" value="TreeGrafter"/>
</dbReference>
<feature type="chain" id="PRO_5001458866" evidence="4">
    <location>
        <begin position="21"/>
        <end position="416"/>
    </location>
</feature>
<dbReference type="CDD" id="cd13585">
    <property type="entry name" value="PBP2_TMBP_like"/>
    <property type="match status" value="1"/>
</dbReference>
<evidence type="ECO:0000256" key="2">
    <source>
        <dbReference type="ARBA" id="ARBA00022448"/>
    </source>
</evidence>
<comment type="similarity">
    <text evidence="1">Belongs to the bacterial solute-binding protein 1 family.</text>
</comment>
<dbReference type="HOGENOM" id="CLU_031285_10_5_11"/>
<keyword evidence="6" id="KW-1185">Reference proteome</keyword>
<dbReference type="AlphaFoldDB" id="A0A010YN32"/>
<dbReference type="PANTHER" id="PTHR30061">
    <property type="entry name" value="MALTOSE-BINDING PERIPLASMIC PROTEIN"/>
    <property type="match status" value="1"/>
</dbReference>
<protein>
    <submittedName>
        <fullName evidence="5">Carbohydrate ABC transporter substrate-binding protein, CUT1 family</fullName>
    </submittedName>
</protein>
<dbReference type="EMBL" id="JFBT01000001">
    <property type="protein sequence ID" value="EXG81610.1"/>
    <property type="molecule type" value="Genomic_DNA"/>
</dbReference>
<evidence type="ECO:0000313" key="6">
    <source>
        <dbReference type="Proteomes" id="UP000021053"/>
    </source>
</evidence>
<dbReference type="GO" id="GO:0042956">
    <property type="term" value="P:maltodextrin transmembrane transport"/>
    <property type="evidence" value="ECO:0007669"/>
    <property type="project" value="TreeGrafter"/>
</dbReference>
<keyword evidence="2" id="KW-0813">Transport</keyword>
<dbReference type="Pfam" id="PF13416">
    <property type="entry name" value="SBP_bac_8"/>
    <property type="match status" value="1"/>
</dbReference>
<evidence type="ECO:0000256" key="3">
    <source>
        <dbReference type="ARBA" id="ARBA00022729"/>
    </source>
</evidence>
<feature type="signal peptide" evidence="4">
    <location>
        <begin position="1"/>
        <end position="20"/>
    </location>
</feature>
<name>A0A010YN32_9ACTN</name>
<reference evidence="5 6" key="1">
    <citation type="submission" date="2013-07" db="EMBL/GenBank/DDBJ databases">
        <authorList>
            <consortium name="DOE Joint Genome Institute"/>
            <person name="Eisen J."/>
            <person name="Huntemann M."/>
            <person name="Han J."/>
            <person name="Chen A."/>
            <person name="Kyrpides N."/>
            <person name="Mavromatis K."/>
            <person name="Markowitz V."/>
            <person name="Palaniappan K."/>
            <person name="Ivanova N."/>
            <person name="Schaumberg A."/>
            <person name="Pati A."/>
            <person name="Liolios K."/>
            <person name="Nordberg H.P."/>
            <person name="Cantor M.N."/>
            <person name="Hua S.X."/>
            <person name="Woyke T."/>
        </authorList>
    </citation>
    <scope>NUCLEOTIDE SEQUENCE [LARGE SCALE GENOMIC DNA]</scope>
    <source>
        <strain evidence="5 6">DSM 44712</strain>
    </source>
</reference>
<dbReference type="SUPFAM" id="SSF53850">
    <property type="entry name" value="Periplasmic binding protein-like II"/>
    <property type="match status" value="1"/>
</dbReference>
<comment type="caution">
    <text evidence="5">The sequence shown here is derived from an EMBL/GenBank/DDBJ whole genome shotgun (WGS) entry which is preliminary data.</text>
</comment>
<gene>
    <name evidence="5" type="ORF">CryarDRAFT_2728</name>
</gene>
<evidence type="ECO:0000256" key="1">
    <source>
        <dbReference type="ARBA" id="ARBA00008520"/>
    </source>
</evidence>
<organism evidence="5 6">
    <name type="scientific">Cryptosporangium arvum DSM 44712</name>
    <dbReference type="NCBI Taxonomy" id="927661"/>
    <lineage>
        <taxon>Bacteria</taxon>
        <taxon>Bacillati</taxon>
        <taxon>Actinomycetota</taxon>
        <taxon>Actinomycetes</taxon>
        <taxon>Cryptosporangiales</taxon>
        <taxon>Cryptosporangiaceae</taxon>
        <taxon>Cryptosporangium</taxon>
    </lineage>
</organism>
<sequence>MSWFRRTGALVGLVAVMATAACGGDSDTNDDPNAKATISYAVWDKNQVPAMQKLAADFTKTHPNITVNVQLSPWETYWTKMKAAATGGAAPDVFWMNGPNFQLYATNDVLLPLDGVDTGNYPKSLVDLYTVEGKTYGVPKDFDTVGLWYNKELFDAAKVKYPDDTWTWDTFKAAAAKLTNKAKGQYAIGSTLTSAQEYQYNTIYQAGGTVLSDDATKSGYADPATIEGLKFWTDLIKAGQSPSLKTLTDTQAINLFESGKIAMYYGGSWNAAEFSTNEYTKTRADVAVLPQGKKRATIIHGLANVVAAKTKSPAAAKEFVKFLGSKEAAELLAQNGVIPAFNGTQDAWVKSHPEFNLQAFLDEVEYSVPYPVSRNTAAWQELETKYLTPAWNGTTDVAAASKELATAMDDALAEEK</sequence>
<dbReference type="InterPro" id="IPR006059">
    <property type="entry name" value="SBP"/>
</dbReference>
<dbReference type="PROSITE" id="PS51257">
    <property type="entry name" value="PROKAR_LIPOPROTEIN"/>
    <property type="match status" value="1"/>
</dbReference>
<accession>A0A010YN32</accession>